<dbReference type="InterPro" id="IPR050109">
    <property type="entry name" value="HTH-type_TetR-like_transc_reg"/>
</dbReference>
<dbReference type="AlphaFoldDB" id="A0A7X5ZDM3"/>
<dbReference type="Pfam" id="PF00440">
    <property type="entry name" value="TetR_N"/>
    <property type="match status" value="1"/>
</dbReference>
<evidence type="ECO:0000259" key="3">
    <source>
        <dbReference type="PROSITE" id="PS50977"/>
    </source>
</evidence>
<reference evidence="4 5" key="1">
    <citation type="submission" date="2020-03" db="EMBL/GenBank/DDBJ databases">
        <title>Sequencing the genomes of 1000 actinobacteria strains.</title>
        <authorList>
            <person name="Klenk H.-P."/>
        </authorList>
    </citation>
    <scope>NUCLEOTIDE SEQUENCE [LARGE SCALE GENOMIC DNA]</scope>
    <source>
        <strain evidence="4 5">DSM 44556</strain>
    </source>
</reference>
<dbReference type="InterPro" id="IPR001647">
    <property type="entry name" value="HTH_TetR"/>
</dbReference>
<dbReference type="Pfam" id="PF17939">
    <property type="entry name" value="TetR_C_30"/>
    <property type="match status" value="1"/>
</dbReference>
<dbReference type="GO" id="GO:0003700">
    <property type="term" value="F:DNA-binding transcription factor activity"/>
    <property type="evidence" value="ECO:0007669"/>
    <property type="project" value="TreeGrafter"/>
</dbReference>
<evidence type="ECO:0000313" key="4">
    <source>
        <dbReference type="EMBL" id="NIH96251.1"/>
    </source>
</evidence>
<dbReference type="EMBL" id="JAANOW010000001">
    <property type="protein sequence ID" value="NIH96251.1"/>
    <property type="molecule type" value="Genomic_DNA"/>
</dbReference>
<evidence type="ECO:0000256" key="2">
    <source>
        <dbReference type="PROSITE-ProRule" id="PRU00335"/>
    </source>
</evidence>
<evidence type="ECO:0000313" key="5">
    <source>
        <dbReference type="Proteomes" id="UP000547444"/>
    </source>
</evidence>
<accession>A0A7X5ZDM3</accession>
<dbReference type="InterPro" id="IPR041586">
    <property type="entry name" value="PsrA_TetR_C"/>
</dbReference>
<dbReference type="PANTHER" id="PTHR30055:SF235">
    <property type="entry name" value="TRANSCRIPTIONAL REGULATORY PROTEIN"/>
    <property type="match status" value="1"/>
</dbReference>
<dbReference type="PROSITE" id="PS50977">
    <property type="entry name" value="HTH_TETR_2"/>
    <property type="match status" value="1"/>
</dbReference>
<feature type="DNA-binding region" description="H-T-H motif" evidence="2">
    <location>
        <begin position="43"/>
        <end position="62"/>
    </location>
</feature>
<comment type="caution">
    <text evidence="4">The sequence shown here is derived from an EMBL/GenBank/DDBJ whole genome shotgun (WGS) entry which is preliminary data.</text>
</comment>
<dbReference type="PANTHER" id="PTHR30055">
    <property type="entry name" value="HTH-TYPE TRANSCRIPTIONAL REGULATOR RUTR"/>
    <property type="match status" value="1"/>
</dbReference>
<dbReference type="Gene3D" id="1.10.357.10">
    <property type="entry name" value="Tetracycline Repressor, domain 2"/>
    <property type="match status" value="1"/>
</dbReference>
<evidence type="ECO:0000256" key="1">
    <source>
        <dbReference type="ARBA" id="ARBA00023125"/>
    </source>
</evidence>
<dbReference type="SUPFAM" id="SSF48498">
    <property type="entry name" value="Tetracyclin repressor-like, C-terminal domain"/>
    <property type="match status" value="1"/>
</dbReference>
<organism evidence="4 5">
    <name type="scientific">Mycolicibacterium fluoranthenivorans</name>
    <dbReference type="NCBI Taxonomy" id="258505"/>
    <lineage>
        <taxon>Bacteria</taxon>
        <taxon>Bacillati</taxon>
        <taxon>Actinomycetota</taxon>
        <taxon>Actinomycetes</taxon>
        <taxon>Mycobacteriales</taxon>
        <taxon>Mycobacteriaceae</taxon>
        <taxon>Mycolicibacterium</taxon>
    </lineage>
</organism>
<proteinExistence type="predicted"/>
<dbReference type="GO" id="GO:0000976">
    <property type="term" value="F:transcription cis-regulatory region binding"/>
    <property type="evidence" value="ECO:0007669"/>
    <property type="project" value="TreeGrafter"/>
</dbReference>
<feature type="domain" description="HTH tetR-type" evidence="3">
    <location>
        <begin position="20"/>
        <end position="80"/>
    </location>
</feature>
<sequence length="228" mass="25238">MTSPASADQRPRTAREVNRENLRDRLLDSAEELFAARGYFGVSVRDITDHASTRLAAVSDQFGGKEGLFRAVLLRRIQPLNDDRRTRLAALPVRGSGVRRLRALIDAFTEPMRQRAGDPGWDNYFRFIAQLANSGHPIQRLVAEDFNAIAADFIAALRALFPAADDAAIHDAYLHLVAATMHTYSNNLRLDSLTAGRLHTDDIDERHHALLRFAEGGVIALATARKGS</sequence>
<keyword evidence="5" id="KW-1185">Reference proteome</keyword>
<protein>
    <submittedName>
        <fullName evidence="4">AcrR family transcriptional regulator</fullName>
    </submittedName>
</protein>
<name>A0A7X5ZDM3_9MYCO</name>
<dbReference type="InterPro" id="IPR009057">
    <property type="entry name" value="Homeodomain-like_sf"/>
</dbReference>
<dbReference type="InterPro" id="IPR036271">
    <property type="entry name" value="Tet_transcr_reg_TetR-rel_C_sf"/>
</dbReference>
<dbReference type="SUPFAM" id="SSF46689">
    <property type="entry name" value="Homeodomain-like"/>
    <property type="match status" value="1"/>
</dbReference>
<dbReference type="RefSeq" id="WP_167159795.1">
    <property type="nucleotide sequence ID" value="NZ_JAANOW010000001.1"/>
</dbReference>
<gene>
    <name evidence="4" type="ORF">FHU31_003207</name>
</gene>
<dbReference type="Proteomes" id="UP000547444">
    <property type="component" value="Unassembled WGS sequence"/>
</dbReference>
<keyword evidence="1 2" id="KW-0238">DNA-binding</keyword>